<dbReference type="EMBL" id="HBHQ01006766">
    <property type="protein sequence ID" value="CAD9812722.1"/>
    <property type="molecule type" value="Transcribed_RNA"/>
</dbReference>
<dbReference type="InterPro" id="IPR029033">
    <property type="entry name" value="His_PPase_superfam"/>
</dbReference>
<reference evidence="1" key="1">
    <citation type="submission" date="2021-01" db="EMBL/GenBank/DDBJ databases">
        <authorList>
            <person name="Corre E."/>
            <person name="Pelletier E."/>
            <person name="Niang G."/>
            <person name="Scheremetjew M."/>
            <person name="Finn R."/>
            <person name="Kale V."/>
            <person name="Holt S."/>
            <person name="Cochrane G."/>
            <person name="Meng A."/>
            <person name="Brown T."/>
            <person name="Cohen L."/>
        </authorList>
    </citation>
    <scope>NUCLEOTIDE SEQUENCE</scope>
    <source>
        <strain evidence="1">CCMP2084</strain>
    </source>
</reference>
<dbReference type="PANTHER" id="PTHR48100:SF1">
    <property type="entry name" value="HISTIDINE PHOSPHATASE FAMILY PROTEIN-RELATED"/>
    <property type="match status" value="1"/>
</dbReference>
<name>A0A7S2XNI5_9STRA</name>
<gene>
    <name evidence="1" type="ORF">ASEP1449_LOCUS4547</name>
</gene>
<organism evidence="1">
    <name type="scientific">Attheya septentrionalis</name>
    <dbReference type="NCBI Taxonomy" id="420275"/>
    <lineage>
        <taxon>Eukaryota</taxon>
        <taxon>Sar</taxon>
        <taxon>Stramenopiles</taxon>
        <taxon>Ochrophyta</taxon>
        <taxon>Bacillariophyta</taxon>
        <taxon>Coscinodiscophyceae</taxon>
        <taxon>Chaetocerotophycidae</taxon>
        <taxon>Chaetocerotales</taxon>
        <taxon>Attheyaceae</taxon>
        <taxon>Attheya</taxon>
    </lineage>
</organism>
<proteinExistence type="predicted"/>
<dbReference type="SMART" id="SM00855">
    <property type="entry name" value="PGAM"/>
    <property type="match status" value="1"/>
</dbReference>
<dbReference type="Pfam" id="PF00300">
    <property type="entry name" value="His_Phos_1"/>
    <property type="match status" value="1"/>
</dbReference>
<dbReference type="GO" id="GO:0016791">
    <property type="term" value="F:phosphatase activity"/>
    <property type="evidence" value="ECO:0007669"/>
    <property type="project" value="TreeGrafter"/>
</dbReference>
<dbReference type="CDD" id="cd07067">
    <property type="entry name" value="HP_PGM_like"/>
    <property type="match status" value="1"/>
</dbReference>
<dbReference type="SUPFAM" id="SSF53254">
    <property type="entry name" value="Phosphoglycerate mutase-like"/>
    <property type="match status" value="1"/>
</dbReference>
<dbReference type="AlphaFoldDB" id="A0A7S2XNI5"/>
<dbReference type="InterPro" id="IPR013078">
    <property type="entry name" value="His_Pase_superF_clade-1"/>
</dbReference>
<evidence type="ECO:0008006" key="2">
    <source>
        <dbReference type="Google" id="ProtNLM"/>
    </source>
</evidence>
<dbReference type="PANTHER" id="PTHR48100">
    <property type="entry name" value="BROAD-SPECIFICITY PHOSPHATASE YOR283W-RELATED"/>
    <property type="match status" value="1"/>
</dbReference>
<dbReference type="Gene3D" id="3.40.50.1240">
    <property type="entry name" value="Phosphoglycerate mutase-like"/>
    <property type="match status" value="1"/>
</dbReference>
<evidence type="ECO:0000313" key="1">
    <source>
        <dbReference type="EMBL" id="CAD9812722.1"/>
    </source>
</evidence>
<dbReference type="InterPro" id="IPR050275">
    <property type="entry name" value="PGM_Phosphatase"/>
</dbReference>
<sequence>MPNQKVTLIRHGESEAQTCRQRGLRRTDPSLLDCFLTPYGIHQAIELSNRVDLIEGVDLVCTSPLTRAVATCVLGLGELSSSANHNANEGRGAVPVPFICHADLAERGKLPEHTTRPPNTVVRYLKKQLRHFHPAALHALDSIDFSFLDETHDGMPFLRWLARRTESNIVVVCHHNVILQLLKGHYCDQVRKCEPIVCTWKSGRLIPHPKLKIKDKK</sequence>
<dbReference type="GO" id="GO:0005737">
    <property type="term" value="C:cytoplasm"/>
    <property type="evidence" value="ECO:0007669"/>
    <property type="project" value="TreeGrafter"/>
</dbReference>
<protein>
    <recommendedName>
        <fullName evidence="2">Phosphoglycerate mutase (2,3-diphosphoglycerate-dependent)</fullName>
    </recommendedName>
</protein>
<accession>A0A7S2XNI5</accession>